<dbReference type="Proteomes" id="UP000231878">
    <property type="component" value="Unassembled WGS sequence"/>
</dbReference>
<sequence>MATRRRPDIKQLDCLDYWRFIIARRFPAIYRNSIQSIKRPMFESFNKDVVDAFARNKRRLTKNAASRQVRALLDEVGASAFKLLPHPFLFPADEFEMLARRARALLRAQNKIVRHLCRHRPRADLLAQCSLNPALARYVDWDELEAGRRRVARVDILPLPDGYAVCELNFSAAVGGAELFDCHRRFMQASGWPACERGGSPYANLRALYEDTLRSMEIDRIVLLDWSSHAARGYATPELARRYLAGIGNGMPVDVHTELTYPSKWLGNGRGKGILIHRNFVYDDMTVNADRFDAIHRSGATFSNGLEAELLMSKAWLALLCDARFHPLLDEDEIAAIRNHVPHTFRLDEGTFAEALAHKDEWVFKLNVSYGGVDVLIGKDHPADALADRLRRQGIANWICQAFRAVQTIRHPFDDTFVAAEHKPVLGMYLHRDDASGMALRSNRFSSVVNAGSGAGVHWAAVVTEAEKAALLAAMDG</sequence>
<dbReference type="SUPFAM" id="SSF56059">
    <property type="entry name" value="Glutathione synthetase ATP-binding domain-like"/>
    <property type="match status" value="1"/>
</dbReference>
<protein>
    <recommendedName>
        <fullName evidence="3">Circularly permuted type 2 ATP-grasp protein</fullName>
    </recommendedName>
</protein>
<organism evidence="1 2">
    <name type="scientific">Burkholderia pseudomallei</name>
    <name type="common">Pseudomonas pseudomallei</name>
    <dbReference type="NCBI Taxonomy" id="28450"/>
    <lineage>
        <taxon>Bacteria</taxon>
        <taxon>Pseudomonadati</taxon>
        <taxon>Pseudomonadota</taxon>
        <taxon>Betaproteobacteria</taxon>
        <taxon>Burkholderiales</taxon>
        <taxon>Burkholderiaceae</taxon>
        <taxon>Burkholderia</taxon>
        <taxon>pseudomallei group</taxon>
    </lineage>
</organism>
<name>A0AAX0U2E9_BURPE</name>
<dbReference type="EMBL" id="PHRB01000046">
    <property type="protein sequence ID" value="PJO62443.1"/>
    <property type="molecule type" value="Genomic_DNA"/>
</dbReference>
<evidence type="ECO:0000313" key="1">
    <source>
        <dbReference type="EMBL" id="PJO62443.1"/>
    </source>
</evidence>
<accession>A0AAX0U2E9</accession>
<evidence type="ECO:0000313" key="2">
    <source>
        <dbReference type="Proteomes" id="UP000231878"/>
    </source>
</evidence>
<gene>
    <name evidence="1" type="ORF">CWD88_31365</name>
</gene>
<proteinExistence type="predicted"/>
<evidence type="ECO:0008006" key="3">
    <source>
        <dbReference type="Google" id="ProtNLM"/>
    </source>
</evidence>
<dbReference type="AlphaFoldDB" id="A0AAX0U2E9"/>
<reference evidence="1 2" key="1">
    <citation type="submission" date="2017-11" db="EMBL/GenBank/DDBJ databases">
        <title>Molecular characterization of Burkholderia pseudomallei and closely related isolates from Vietnam.</title>
        <authorList>
            <person name="Ustinov D.V."/>
            <person name="Antonov A.S."/>
            <person name="Avdusheva E.F."/>
            <person name="Shpak I.M."/>
            <person name="Zakharova I.B."/>
            <person name="Thi L.A."/>
            <person name="Teteryatnikova N."/>
            <person name="Lopasteyskaya Y.A."/>
            <person name="Kuzyutina J.A."/>
            <person name="Ngo T.N."/>
            <person name="Victorov D.V."/>
        </authorList>
    </citation>
    <scope>NUCLEOTIDE SEQUENCE [LARGE SCALE GENOMIC DNA]</scope>
    <source>
        <strain evidence="1 2">V1512</strain>
    </source>
</reference>
<comment type="caution">
    <text evidence="1">The sequence shown here is derived from an EMBL/GenBank/DDBJ whole genome shotgun (WGS) entry which is preliminary data.</text>
</comment>